<dbReference type="AlphaFoldDB" id="A0A176RYC4"/>
<proteinExistence type="predicted"/>
<organism evidence="2 3">
    <name type="scientific">Candidatus Thiomargarita nelsonii</name>
    <dbReference type="NCBI Taxonomy" id="1003181"/>
    <lineage>
        <taxon>Bacteria</taxon>
        <taxon>Pseudomonadati</taxon>
        <taxon>Pseudomonadota</taxon>
        <taxon>Gammaproteobacteria</taxon>
        <taxon>Thiotrichales</taxon>
        <taxon>Thiotrichaceae</taxon>
        <taxon>Thiomargarita</taxon>
    </lineage>
</organism>
<dbReference type="Proteomes" id="UP000076962">
    <property type="component" value="Unassembled WGS sequence"/>
</dbReference>
<accession>A0A176RYC4</accession>
<sequence>MPSVPFLMMTNVKSSLPANAPLSSSPAAVATKPILSGTPPQRFPIISTKCSAKEALTMMKSTTFLRNPMLTSMAMVLTTALWMRPPHPDAVSQA</sequence>
<reference evidence="2 3" key="1">
    <citation type="submission" date="2016-05" db="EMBL/GenBank/DDBJ databases">
        <title>Single-cell genome of chain-forming Candidatus Thiomargarita nelsonii and comparison to other large sulfur-oxidizing bacteria.</title>
        <authorList>
            <person name="Winkel M."/>
            <person name="Salman V."/>
            <person name="Woyke T."/>
            <person name="Schulz-Vogt H."/>
            <person name="Richter M."/>
            <person name="Flood B."/>
            <person name="Bailey J."/>
            <person name="Amann R."/>
            <person name="Mussmann M."/>
        </authorList>
    </citation>
    <scope>NUCLEOTIDE SEQUENCE [LARGE SCALE GENOMIC DNA]</scope>
    <source>
        <strain evidence="2 3">THI036</strain>
    </source>
</reference>
<evidence type="ECO:0000313" key="3">
    <source>
        <dbReference type="Proteomes" id="UP000076962"/>
    </source>
</evidence>
<keyword evidence="3" id="KW-1185">Reference proteome</keyword>
<protein>
    <submittedName>
        <fullName evidence="2">Secreted protein</fullName>
    </submittedName>
</protein>
<evidence type="ECO:0000256" key="1">
    <source>
        <dbReference type="SAM" id="MobiDB-lite"/>
    </source>
</evidence>
<feature type="compositionally biased region" description="Low complexity" evidence="1">
    <location>
        <begin position="18"/>
        <end position="30"/>
    </location>
</feature>
<feature type="region of interest" description="Disordered" evidence="1">
    <location>
        <begin position="18"/>
        <end position="38"/>
    </location>
</feature>
<dbReference type="EMBL" id="LUTY01002107">
    <property type="protein sequence ID" value="OAD20793.1"/>
    <property type="molecule type" value="Genomic_DNA"/>
</dbReference>
<gene>
    <name evidence="2" type="ORF">THIOM_003481</name>
</gene>
<evidence type="ECO:0000313" key="2">
    <source>
        <dbReference type="EMBL" id="OAD20793.1"/>
    </source>
</evidence>
<comment type="caution">
    <text evidence="2">The sequence shown here is derived from an EMBL/GenBank/DDBJ whole genome shotgun (WGS) entry which is preliminary data.</text>
</comment>
<name>A0A176RYC4_9GAMM</name>